<evidence type="ECO:0000259" key="4">
    <source>
        <dbReference type="PROSITE" id="PS50983"/>
    </source>
</evidence>
<sequence>MKKGLKGLQVMCMAALLALAAGCGSSAENGGTQAAPAESMAAESSEQASETPESVQEAASETAEESHYPVTVITYDYEKNPIELTFTEKPTRVISGQQIWNEMLMYFDLDEYIVGAANSDSNVYGDFQERYDALPKLEDTWHNKEGIIAAEPQVFFGWRSHFAEDSLGDMQSWIDKGINMVVLNCANNACGAPSIEGVLQDFANLGAIFDIEDQTDAYIAEAQKMLDDIQNTVNALEHKETVLMLEYYDGSTNVYAWGTESLSGQMITYAGGENPIVESGNISLEDIVAYNPDKIILMNAGDSDTEEDRQSIHDAFFALEGLQNVTAVADGDVTIYALDDIYGGGIRIVPAIHSIYDWIYEEK</sequence>
<comment type="similarity">
    <text evidence="1">Belongs to the bacterial solute-binding protein 8 family.</text>
</comment>
<evidence type="ECO:0000313" key="5">
    <source>
        <dbReference type="EMBL" id="ODR55659.1"/>
    </source>
</evidence>
<dbReference type="PROSITE" id="PS50983">
    <property type="entry name" value="FE_B12_PBP"/>
    <property type="match status" value="1"/>
</dbReference>
<keyword evidence="3" id="KW-0732">Signal</keyword>
<dbReference type="AlphaFoldDB" id="A0A1E3UQM5"/>
<evidence type="ECO:0000256" key="1">
    <source>
        <dbReference type="ARBA" id="ARBA00008814"/>
    </source>
</evidence>
<dbReference type="PANTHER" id="PTHR30535:SF34">
    <property type="entry name" value="MOLYBDATE-BINDING PROTEIN MOLA"/>
    <property type="match status" value="1"/>
</dbReference>
<organism evidence="5 6">
    <name type="scientific">Eisenbergiella tayi</name>
    <dbReference type="NCBI Taxonomy" id="1432052"/>
    <lineage>
        <taxon>Bacteria</taxon>
        <taxon>Bacillati</taxon>
        <taxon>Bacillota</taxon>
        <taxon>Clostridia</taxon>
        <taxon>Lachnospirales</taxon>
        <taxon>Lachnospiraceae</taxon>
        <taxon>Eisenbergiella</taxon>
    </lineage>
</organism>
<dbReference type="EMBL" id="MEHA01000001">
    <property type="protein sequence ID" value="ODR55659.1"/>
    <property type="molecule type" value="Genomic_DNA"/>
</dbReference>
<evidence type="ECO:0000256" key="2">
    <source>
        <dbReference type="SAM" id="MobiDB-lite"/>
    </source>
</evidence>
<feature type="signal peptide" evidence="3">
    <location>
        <begin position="1"/>
        <end position="20"/>
    </location>
</feature>
<dbReference type="SUPFAM" id="SSF53807">
    <property type="entry name" value="Helical backbone' metal receptor"/>
    <property type="match status" value="1"/>
</dbReference>
<feature type="compositionally biased region" description="Low complexity" evidence="2">
    <location>
        <begin position="28"/>
        <end position="54"/>
    </location>
</feature>
<evidence type="ECO:0000256" key="3">
    <source>
        <dbReference type="SAM" id="SignalP"/>
    </source>
</evidence>
<dbReference type="InterPro" id="IPR002491">
    <property type="entry name" value="ABC_transptr_periplasmic_BD"/>
</dbReference>
<dbReference type="InterPro" id="IPR050902">
    <property type="entry name" value="ABC_Transporter_SBP"/>
</dbReference>
<protein>
    <recommendedName>
        <fullName evidence="4">Fe/B12 periplasmic-binding domain-containing protein</fullName>
    </recommendedName>
</protein>
<feature type="chain" id="PRO_5039033366" description="Fe/B12 periplasmic-binding domain-containing protein" evidence="3">
    <location>
        <begin position="21"/>
        <end position="363"/>
    </location>
</feature>
<dbReference type="Proteomes" id="UP000094271">
    <property type="component" value="Unassembled WGS sequence"/>
</dbReference>
<feature type="domain" description="Fe/B12 periplasmic-binding" evidence="4">
    <location>
        <begin position="92"/>
        <end position="363"/>
    </location>
</feature>
<dbReference type="RefSeq" id="WP_069431095.1">
    <property type="nucleotide sequence ID" value="NZ_MEHA01000001.1"/>
</dbReference>
<dbReference type="Pfam" id="PF01497">
    <property type="entry name" value="Peripla_BP_2"/>
    <property type="match status" value="1"/>
</dbReference>
<evidence type="ECO:0000313" key="6">
    <source>
        <dbReference type="Proteomes" id="UP000094271"/>
    </source>
</evidence>
<gene>
    <name evidence="5" type="ORF">BEI59_00350</name>
</gene>
<feature type="region of interest" description="Disordered" evidence="2">
    <location>
        <begin position="28"/>
        <end position="66"/>
    </location>
</feature>
<reference evidence="5 6" key="1">
    <citation type="submission" date="2016-08" db="EMBL/GenBank/DDBJ databases">
        <authorList>
            <person name="Seilhamer J.J."/>
        </authorList>
    </citation>
    <scope>NUCLEOTIDE SEQUENCE [LARGE SCALE GENOMIC DNA]</scope>
    <source>
        <strain evidence="5 6">NML150140-1</strain>
    </source>
</reference>
<comment type="caution">
    <text evidence="5">The sequence shown here is derived from an EMBL/GenBank/DDBJ whole genome shotgun (WGS) entry which is preliminary data.</text>
</comment>
<dbReference type="OrthoDB" id="89746at2"/>
<proteinExistence type="inferred from homology"/>
<dbReference type="PANTHER" id="PTHR30535">
    <property type="entry name" value="VITAMIN B12-BINDING PROTEIN"/>
    <property type="match status" value="1"/>
</dbReference>
<dbReference type="PROSITE" id="PS51257">
    <property type="entry name" value="PROKAR_LIPOPROTEIN"/>
    <property type="match status" value="1"/>
</dbReference>
<dbReference type="Gene3D" id="3.40.50.1980">
    <property type="entry name" value="Nitrogenase molybdenum iron protein domain"/>
    <property type="match status" value="2"/>
</dbReference>
<accession>A0A1E3UQM5</accession>
<name>A0A1E3UQM5_9FIRM</name>